<comment type="subcellular location">
    <subcellularLocation>
        <location evidence="1">Membrane</location>
    </subcellularLocation>
</comment>
<dbReference type="EMBL" id="CM027681">
    <property type="protein sequence ID" value="KAG0544423.1"/>
    <property type="molecule type" value="Genomic_DNA"/>
</dbReference>
<dbReference type="InterPro" id="IPR045265">
    <property type="entry name" value="AIR12_DOMON"/>
</dbReference>
<accession>A0A921UU85</accession>
<name>A0A921UU85_SORBI</name>
<dbReference type="CDD" id="cd09629">
    <property type="entry name" value="DOMON_CIL1_like"/>
    <property type="match status" value="1"/>
</dbReference>
<dbReference type="Pfam" id="PF04526">
    <property type="entry name" value="DUF568"/>
    <property type="match status" value="1"/>
</dbReference>
<protein>
    <recommendedName>
        <fullName evidence="6">DOMON domain-containing protein</fullName>
    </recommendedName>
</protein>
<keyword evidence="3 5" id="KW-0732">Signal</keyword>
<proteinExistence type="predicted"/>
<evidence type="ECO:0000313" key="8">
    <source>
        <dbReference type="Proteomes" id="UP000807115"/>
    </source>
</evidence>
<dbReference type="PANTHER" id="PTHR23130">
    <property type="entry name" value="CYTOCHROME B561 AND DOMON DOMAIN-CONTAINING PROTEIN"/>
    <property type="match status" value="1"/>
</dbReference>
<dbReference type="Proteomes" id="UP000807115">
    <property type="component" value="Chromosome 2"/>
</dbReference>
<keyword evidence="4" id="KW-0472">Membrane</keyword>
<evidence type="ECO:0000256" key="3">
    <source>
        <dbReference type="ARBA" id="ARBA00022729"/>
    </source>
</evidence>
<feature type="domain" description="DOMON" evidence="6">
    <location>
        <begin position="72"/>
        <end position="193"/>
    </location>
</feature>
<dbReference type="GO" id="GO:0016020">
    <property type="term" value="C:membrane"/>
    <property type="evidence" value="ECO:0007669"/>
    <property type="project" value="UniProtKB-SubCell"/>
</dbReference>
<evidence type="ECO:0000259" key="6">
    <source>
        <dbReference type="PROSITE" id="PS50836"/>
    </source>
</evidence>
<evidence type="ECO:0000256" key="5">
    <source>
        <dbReference type="SAM" id="SignalP"/>
    </source>
</evidence>
<evidence type="ECO:0000313" key="7">
    <source>
        <dbReference type="EMBL" id="KAG0544423.1"/>
    </source>
</evidence>
<dbReference type="AlphaFoldDB" id="A0A921UU85"/>
<feature type="chain" id="PRO_5037920320" description="DOMON domain-containing protein" evidence="5">
    <location>
        <begin position="36"/>
        <end position="221"/>
    </location>
</feature>
<gene>
    <name evidence="7" type="ORF">BDA96_02G274300</name>
</gene>
<reference evidence="7" key="2">
    <citation type="submission" date="2020-10" db="EMBL/GenBank/DDBJ databases">
        <authorList>
            <person name="Cooper E.A."/>
            <person name="Brenton Z.W."/>
            <person name="Flinn B.S."/>
            <person name="Jenkins J."/>
            <person name="Shu S."/>
            <person name="Flowers D."/>
            <person name="Luo F."/>
            <person name="Wang Y."/>
            <person name="Xia P."/>
            <person name="Barry K."/>
            <person name="Daum C."/>
            <person name="Lipzen A."/>
            <person name="Yoshinaga Y."/>
            <person name="Schmutz J."/>
            <person name="Saski C."/>
            <person name="Vermerris W."/>
            <person name="Kresovich S."/>
        </authorList>
    </citation>
    <scope>NUCLEOTIDE SEQUENCE</scope>
</reference>
<evidence type="ECO:0000256" key="1">
    <source>
        <dbReference type="ARBA" id="ARBA00004370"/>
    </source>
</evidence>
<organism evidence="7 8">
    <name type="scientific">Sorghum bicolor</name>
    <name type="common">Sorghum</name>
    <name type="synonym">Sorghum vulgare</name>
    <dbReference type="NCBI Taxonomy" id="4558"/>
    <lineage>
        <taxon>Eukaryota</taxon>
        <taxon>Viridiplantae</taxon>
        <taxon>Streptophyta</taxon>
        <taxon>Embryophyta</taxon>
        <taxon>Tracheophyta</taxon>
        <taxon>Spermatophyta</taxon>
        <taxon>Magnoliopsida</taxon>
        <taxon>Liliopsida</taxon>
        <taxon>Poales</taxon>
        <taxon>Poaceae</taxon>
        <taxon>PACMAD clade</taxon>
        <taxon>Panicoideae</taxon>
        <taxon>Andropogonodae</taxon>
        <taxon>Andropogoneae</taxon>
        <taxon>Sorghinae</taxon>
        <taxon>Sorghum</taxon>
    </lineage>
</organism>
<dbReference type="InterPro" id="IPR005018">
    <property type="entry name" value="DOMON_domain"/>
</dbReference>
<reference evidence="7" key="1">
    <citation type="journal article" date="2019" name="BMC Genomics">
        <title>A new reference genome for Sorghum bicolor reveals high levels of sequence similarity between sweet and grain genotypes: implications for the genetics of sugar metabolism.</title>
        <authorList>
            <person name="Cooper E.A."/>
            <person name="Brenton Z.W."/>
            <person name="Flinn B.S."/>
            <person name="Jenkins J."/>
            <person name="Shu S."/>
            <person name="Flowers D."/>
            <person name="Luo F."/>
            <person name="Wang Y."/>
            <person name="Xia P."/>
            <person name="Barry K."/>
            <person name="Daum C."/>
            <person name="Lipzen A."/>
            <person name="Yoshinaga Y."/>
            <person name="Schmutz J."/>
            <person name="Saski C."/>
            <person name="Vermerris W."/>
            <person name="Kresovich S."/>
        </authorList>
    </citation>
    <scope>NUCLEOTIDE SEQUENCE</scope>
</reference>
<dbReference type="PANTHER" id="PTHR23130:SF159">
    <property type="entry name" value="OS08G0335600 PROTEIN"/>
    <property type="match status" value="1"/>
</dbReference>
<feature type="signal peptide" evidence="5">
    <location>
        <begin position="1"/>
        <end position="35"/>
    </location>
</feature>
<comment type="caution">
    <text evidence="7">The sequence shown here is derived from an EMBL/GenBank/DDBJ whole genome shotgun (WGS) entry which is preliminary data.</text>
</comment>
<evidence type="ECO:0000256" key="4">
    <source>
        <dbReference type="ARBA" id="ARBA00023136"/>
    </source>
</evidence>
<sequence length="221" mass="22012">MAAAAAATVRRGSASSSASVSLAIVLAVVVVTCSSFPPTSTAAKAAPCSSQTFSGAGGEQQSYASCADLPRLGATLHYNYTAATNTVAVAFRAPQGKGADGWVAWGINPSGRSGMVGTQAVVAFQSSNGSLVAYPTVLDSYAPSMAPAAPGDLAFPVSGVAAEYADGKEMVVYATLALPAGKGSKFTNVWQQGAAVVNDVPAVHPTTGDNILSTATIDFSA</sequence>
<dbReference type="PROSITE" id="PS50836">
    <property type="entry name" value="DOMON"/>
    <property type="match status" value="1"/>
</dbReference>
<keyword evidence="2" id="KW-0813">Transport</keyword>
<evidence type="ECO:0000256" key="2">
    <source>
        <dbReference type="ARBA" id="ARBA00022448"/>
    </source>
</evidence>